<dbReference type="EMBL" id="NOVD01000117">
    <property type="protein sequence ID" value="PCK21350.1"/>
    <property type="molecule type" value="Genomic_DNA"/>
</dbReference>
<feature type="transmembrane region" description="Helical" evidence="2">
    <location>
        <begin position="365"/>
        <end position="385"/>
    </location>
</feature>
<proteinExistence type="predicted"/>
<evidence type="ECO:0000256" key="2">
    <source>
        <dbReference type="SAM" id="Phobius"/>
    </source>
</evidence>
<dbReference type="InterPro" id="IPR007560">
    <property type="entry name" value="Restrct_endonuc_IV_Mrr"/>
</dbReference>
<evidence type="ECO:0000259" key="3">
    <source>
        <dbReference type="Pfam" id="PF04471"/>
    </source>
</evidence>
<dbReference type="SUPFAM" id="SSF52980">
    <property type="entry name" value="Restriction endonuclease-like"/>
    <property type="match status" value="1"/>
</dbReference>
<feature type="region of interest" description="Disordered" evidence="1">
    <location>
        <begin position="134"/>
        <end position="209"/>
    </location>
</feature>
<feature type="compositionally biased region" description="Polar residues" evidence="1">
    <location>
        <begin position="286"/>
        <end position="297"/>
    </location>
</feature>
<dbReference type="GO" id="GO:0004519">
    <property type="term" value="F:endonuclease activity"/>
    <property type="evidence" value="ECO:0007669"/>
    <property type="project" value="InterPro"/>
</dbReference>
<reference evidence="4 5" key="1">
    <citation type="submission" date="2017-07" db="EMBL/GenBank/DDBJ databases">
        <title>Draft sequence of Rhodococcus enclensis 23b-28.</title>
        <authorList>
            <person name="Besaury L."/>
            <person name="Sancelme M."/>
            <person name="Amato P."/>
            <person name="Lallement A."/>
            <person name="Delort A.-M."/>
        </authorList>
    </citation>
    <scope>NUCLEOTIDE SEQUENCE [LARGE SCALE GENOMIC DNA]</scope>
    <source>
        <strain evidence="4 5">23b-28</strain>
    </source>
</reference>
<dbReference type="InterPro" id="IPR011335">
    <property type="entry name" value="Restrct_endonuc-II-like"/>
</dbReference>
<comment type="caution">
    <text evidence="4">The sequence shown here is derived from an EMBL/GenBank/DDBJ whole genome shotgun (WGS) entry which is preliminary data.</text>
</comment>
<evidence type="ECO:0000313" key="4">
    <source>
        <dbReference type="EMBL" id="PCK21350.1"/>
    </source>
</evidence>
<evidence type="ECO:0000313" key="5">
    <source>
        <dbReference type="Proteomes" id="UP000230886"/>
    </source>
</evidence>
<accession>A0A2A5IVK5</accession>
<feature type="transmembrane region" description="Helical" evidence="2">
    <location>
        <begin position="341"/>
        <end position="359"/>
    </location>
</feature>
<name>A0A2A5IVK5_RHOSG</name>
<protein>
    <recommendedName>
        <fullName evidence="3">Restriction endonuclease type IV Mrr domain-containing protein</fullName>
    </recommendedName>
</protein>
<sequence length="388" mass="42498">MMTPAEAEELAAGHMRGLGFVDATATGAGADGGLDVYSTDAVAQVKLHFKPIGRPDLQRLFGARAHGTTKAMLFYSFAGYSDAALKYADSVQMALFTFDMNGDVTPYNETAQSIDKEPPAPAVWVAPPPQVFYSTPPEATVQAPTKRGKTRKRKSKSAPDEQSKWYGGNTIGVTPPERMKQAPPPLTKNTGRRKTPESVEAKPHRNDRRKMAHRELLKQQQATRQLAMSSRTDDLISEWEKLPLDTVIAQLSVPRKKAMHEDQLAEYVRRRRDDEPESSAGHELSLQASTATTSPAQSPGGEHTPTSTPKAELAVRRNRSTLRQSLADPALHQEKRRIRNVAAPIFGVATIATLIPVFVGSDYSMVVIPLLFACMTALAIVYSRIPSQ</sequence>
<feature type="compositionally biased region" description="Basic residues" evidence="1">
    <location>
        <begin position="146"/>
        <end position="156"/>
    </location>
</feature>
<keyword evidence="2" id="KW-1133">Transmembrane helix</keyword>
<feature type="domain" description="Restriction endonuclease type IV Mrr" evidence="3">
    <location>
        <begin position="2"/>
        <end position="95"/>
    </location>
</feature>
<dbReference type="Pfam" id="PF04471">
    <property type="entry name" value="Mrr_cat"/>
    <property type="match status" value="1"/>
</dbReference>
<dbReference type="GO" id="GO:0009307">
    <property type="term" value="P:DNA restriction-modification system"/>
    <property type="evidence" value="ECO:0007669"/>
    <property type="project" value="InterPro"/>
</dbReference>
<dbReference type="AlphaFoldDB" id="A0A2A5IVK5"/>
<gene>
    <name evidence="4" type="ORF">CHR55_34060</name>
</gene>
<keyword evidence="2" id="KW-0812">Transmembrane</keyword>
<organism evidence="4 5">
    <name type="scientific">Rhodococcus qingshengii</name>
    <dbReference type="NCBI Taxonomy" id="334542"/>
    <lineage>
        <taxon>Bacteria</taxon>
        <taxon>Bacillati</taxon>
        <taxon>Actinomycetota</taxon>
        <taxon>Actinomycetes</taxon>
        <taxon>Mycobacteriales</taxon>
        <taxon>Nocardiaceae</taxon>
        <taxon>Rhodococcus</taxon>
        <taxon>Rhodococcus erythropolis group</taxon>
    </lineage>
</organism>
<feature type="compositionally biased region" description="Basic and acidic residues" evidence="1">
    <location>
        <begin position="194"/>
        <end position="204"/>
    </location>
</feature>
<dbReference type="Proteomes" id="UP000230886">
    <property type="component" value="Unassembled WGS sequence"/>
</dbReference>
<keyword evidence="2" id="KW-0472">Membrane</keyword>
<feature type="region of interest" description="Disordered" evidence="1">
    <location>
        <begin position="270"/>
        <end position="313"/>
    </location>
</feature>
<evidence type="ECO:0000256" key="1">
    <source>
        <dbReference type="SAM" id="MobiDB-lite"/>
    </source>
</evidence>
<dbReference type="GO" id="GO:0003677">
    <property type="term" value="F:DNA binding"/>
    <property type="evidence" value="ECO:0007669"/>
    <property type="project" value="InterPro"/>
</dbReference>